<dbReference type="InterPro" id="IPR011009">
    <property type="entry name" value="Kinase-like_dom_sf"/>
</dbReference>
<proteinExistence type="predicted"/>
<feature type="compositionally biased region" description="Basic and acidic residues" evidence="1">
    <location>
        <begin position="650"/>
        <end position="661"/>
    </location>
</feature>
<feature type="region of interest" description="Disordered" evidence="1">
    <location>
        <begin position="1"/>
        <end position="20"/>
    </location>
</feature>
<keyword evidence="4" id="KW-1185">Reference proteome</keyword>
<feature type="compositionally biased region" description="Low complexity" evidence="1">
    <location>
        <begin position="100"/>
        <end position="128"/>
    </location>
</feature>
<evidence type="ECO:0000256" key="1">
    <source>
        <dbReference type="SAM" id="MobiDB-lite"/>
    </source>
</evidence>
<evidence type="ECO:0000313" key="4">
    <source>
        <dbReference type="Proteomes" id="UP001165065"/>
    </source>
</evidence>
<feature type="region of interest" description="Disordered" evidence="1">
    <location>
        <begin position="54"/>
        <end position="191"/>
    </location>
</feature>
<dbReference type="SUPFAM" id="SSF56112">
    <property type="entry name" value="Protein kinase-like (PK-like)"/>
    <property type="match status" value="1"/>
</dbReference>
<feature type="compositionally biased region" description="Basic and acidic residues" evidence="1">
    <location>
        <begin position="260"/>
        <end position="272"/>
    </location>
</feature>
<dbReference type="GO" id="GO:0005524">
    <property type="term" value="F:ATP binding"/>
    <property type="evidence" value="ECO:0007669"/>
    <property type="project" value="InterPro"/>
</dbReference>
<dbReference type="InterPro" id="IPR053235">
    <property type="entry name" value="Ser_Thr_kinase"/>
</dbReference>
<feature type="region of interest" description="Disordered" evidence="1">
    <location>
        <begin position="475"/>
        <end position="511"/>
    </location>
</feature>
<dbReference type="PANTHER" id="PTHR24361">
    <property type="entry name" value="MITOGEN-ACTIVATED KINASE KINASE KINASE"/>
    <property type="match status" value="1"/>
</dbReference>
<dbReference type="GO" id="GO:0004674">
    <property type="term" value="F:protein serine/threonine kinase activity"/>
    <property type="evidence" value="ECO:0007669"/>
    <property type="project" value="TreeGrafter"/>
</dbReference>
<feature type="region of interest" description="Disordered" evidence="1">
    <location>
        <begin position="1031"/>
        <end position="1055"/>
    </location>
</feature>
<dbReference type="EMBL" id="BRYA01000361">
    <property type="protein sequence ID" value="GMI47812.1"/>
    <property type="molecule type" value="Genomic_DNA"/>
</dbReference>
<dbReference type="InterPro" id="IPR008271">
    <property type="entry name" value="Ser/Thr_kinase_AS"/>
</dbReference>
<protein>
    <recommendedName>
        <fullName evidence="2">Protein kinase domain-containing protein</fullName>
    </recommendedName>
</protein>
<name>A0A9W7GLC0_9STRA</name>
<dbReference type="Proteomes" id="UP001165065">
    <property type="component" value="Unassembled WGS sequence"/>
</dbReference>
<accession>A0A9W7GLC0</accession>
<feature type="compositionally biased region" description="Polar residues" evidence="1">
    <location>
        <begin position="500"/>
        <end position="511"/>
    </location>
</feature>
<dbReference type="OrthoDB" id="194690at2759"/>
<organism evidence="3 4">
    <name type="scientific">Triparma columacea</name>
    <dbReference type="NCBI Taxonomy" id="722753"/>
    <lineage>
        <taxon>Eukaryota</taxon>
        <taxon>Sar</taxon>
        <taxon>Stramenopiles</taxon>
        <taxon>Ochrophyta</taxon>
        <taxon>Bolidophyceae</taxon>
        <taxon>Parmales</taxon>
        <taxon>Triparmaceae</taxon>
        <taxon>Triparma</taxon>
    </lineage>
</organism>
<feature type="region of interest" description="Disordered" evidence="1">
    <location>
        <begin position="706"/>
        <end position="742"/>
    </location>
</feature>
<feature type="region of interest" description="Disordered" evidence="1">
    <location>
        <begin position="644"/>
        <end position="693"/>
    </location>
</feature>
<comment type="caution">
    <text evidence="3">The sequence shown here is derived from an EMBL/GenBank/DDBJ whole genome shotgun (WGS) entry which is preliminary data.</text>
</comment>
<feature type="region of interest" description="Disordered" evidence="1">
    <location>
        <begin position="228"/>
        <end position="294"/>
    </location>
</feature>
<dbReference type="Gene3D" id="1.10.510.10">
    <property type="entry name" value="Transferase(Phosphotransferase) domain 1"/>
    <property type="match status" value="1"/>
</dbReference>
<dbReference type="InterPro" id="IPR000719">
    <property type="entry name" value="Prot_kinase_dom"/>
</dbReference>
<feature type="compositionally biased region" description="Low complexity" evidence="1">
    <location>
        <begin position="77"/>
        <end position="87"/>
    </location>
</feature>
<evidence type="ECO:0000259" key="2">
    <source>
        <dbReference type="PROSITE" id="PS50011"/>
    </source>
</evidence>
<gene>
    <name evidence="3" type="ORF">TrCOL_g542</name>
</gene>
<dbReference type="PROSITE" id="PS50011">
    <property type="entry name" value="PROTEIN_KINASE_DOM"/>
    <property type="match status" value="1"/>
</dbReference>
<sequence>MPPKRRVGYGRRTKTNSSTAFSDLTNSLSVSTDIMGFTNAAKCGDGFGMIAKSRKRDEDQEWADVMNNNNDEEEEGNTSSQSPSSLNAPPPPPTIKHAMSPTFSTSTKTRSFTYPVAQSLDSATSSSSTMRRNNKKGGYARYSVLSPPMKRGARSKLNLNIDVPDGGPQAPGFGVAQSLTSMPTNRKRGVCGTPVEEINTQEGNKGRFFVEGLSPDNFESDIQLRASSSDLLNDSCDSAEDSGRARSKSRIFSPKTTADMVEKSKGEKRGDDKEEEEEEEDKIETGISPPPCTARSLSASNVFDSFIPPMPRSPATPEEAIMDLGTTTKEGVKFVMKAIKQERKKHKKTAMNPKAHLMVVPPISWKEGGQKASFIEWGCNPLVGFGLRNAGGGVVFLQLQLAKMDQLYGTLEGVLKEMRRKEKESKEGASEPVQRVRRRSLTYPSNVCDQRQQPPVPAYDPVNDAMDLVTEGISDMRVDGGAPTPAGGTGRIRKGPRPSYSPTPTMNVNMNPMSDYVVRRRRLSSPPPNTAERCGGSPAFKPCVPQPGSGPGFSATDTPMVKRVYWGSQPLSANRDWGGSEKAEGRDIERMNKFLEDMGETLGSGEGMEEVRQPGALARRCSAGSGEKRGSGMAMLVRSNTLTFDDEVEETGRTPGRRDTDNTESTEDMEEDTDEAAEDEDEEEDAFDAFGGDGFDDEPLQPLGGFGGIGGERLSKFGKDKRRSSSMFGKRESLGDGGMGGLSLLGDGVDGAEKEEEKRRKTLAKHRRVSMSVNALEIAGEGAGKGRESWLGGMVGRMSGVGMIRSRISSIGGGLLGKFGIARRSVEVAQKSVLARAVGRSRQEALKVGLVRILGYLNESELMTQSCLVNREWWDASVGCHASLMLVSVGCEDKEEGKGGLDEEYDSELDSDNEEEQEMEEDGEDGAAMGSVAESMVKSWKWMGGMYPWGNFLSEGAFKRVYKVWNHAVGDVEAVSVMDLDLIESTGNKQVVGAELAVSVLLSSLVRRNICPNFIATRRTFTCTYEPPSTHWGSESNKAPKGKRYNGKKGQWPKERGRAKGRYQYIAMELCKEGDIEEYIKRQPDMRLTCSAVRNIFFQMAFSLMAEKKIYNMKHYDVKNLNFLLQDGSIGHESGSHTRVRMEYSYSGSVYAVDMPRESAVIAKLADYGTADMKGGEDGGKLTLGNFTTLENTPADFLILGEDAGQGYGHDEWGLGLCLWHLATGDSPYEEIMSDVVCPKRLRGRISEVWEDGGREEFGVVRSLINADVYEEGDEKDYTLHDTLYRYAVMFGTDRMGGGGEEGGRGGEFKRLLKEGIEGDRKVMKAFEKDRRKYGCDVGVDARVKRGRETLQGMDGGWECFMGLTEWNKEDRWSFEDVIKGKIMRELVAGKGGKEDEDEEMLTFRFKHFENID</sequence>
<dbReference type="GO" id="GO:0005737">
    <property type="term" value="C:cytoplasm"/>
    <property type="evidence" value="ECO:0007669"/>
    <property type="project" value="TreeGrafter"/>
</dbReference>
<feature type="domain" description="Protein kinase" evidence="2">
    <location>
        <begin position="947"/>
        <end position="1284"/>
    </location>
</feature>
<dbReference type="SMART" id="SM00220">
    <property type="entry name" value="S_TKc"/>
    <property type="match status" value="1"/>
</dbReference>
<feature type="compositionally biased region" description="Acidic residues" evidence="1">
    <location>
        <begin position="662"/>
        <end position="687"/>
    </location>
</feature>
<feature type="compositionally biased region" description="Acidic residues" evidence="1">
    <location>
        <begin position="902"/>
        <end position="925"/>
    </location>
</feature>
<evidence type="ECO:0000313" key="3">
    <source>
        <dbReference type="EMBL" id="GMI47812.1"/>
    </source>
</evidence>
<reference evidence="4" key="1">
    <citation type="journal article" date="2023" name="Commun. Biol.">
        <title>Genome analysis of Parmales, the sister group of diatoms, reveals the evolutionary specialization of diatoms from phago-mixotrophs to photoautotrophs.</title>
        <authorList>
            <person name="Ban H."/>
            <person name="Sato S."/>
            <person name="Yoshikawa S."/>
            <person name="Yamada K."/>
            <person name="Nakamura Y."/>
            <person name="Ichinomiya M."/>
            <person name="Sato N."/>
            <person name="Blanc-Mathieu R."/>
            <person name="Endo H."/>
            <person name="Kuwata A."/>
            <person name="Ogata H."/>
        </authorList>
    </citation>
    <scope>NUCLEOTIDE SEQUENCE [LARGE SCALE GENOMIC DNA]</scope>
</reference>
<feature type="compositionally biased region" description="Acidic residues" evidence="1">
    <location>
        <begin position="273"/>
        <end position="282"/>
    </location>
</feature>
<feature type="region of interest" description="Disordered" evidence="1">
    <location>
        <begin position="895"/>
        <end position="928"/>
    </location>
</feature>
<feature type="compositionally biased region" description="Basic residues" evidence="1">
    <location>
        <begin position="1"/>
        <end position="14"/>
    </location>
</feature>
<dbReference type="PROSITE" id="PS00108">
    <property type="entry name" value="PROTEIN_KINASE_ST"/>
    <property type="match status" value="1"/>
</dbReference>